<dbReference type="KEGG" id="cmo:103483694"/>
<evidence type="ECO:0000256" key="8">
    <source>
        <dbReference type="ARBA" id="ARBA00023288"/>
    </source>
</evidence>
<evidence type="ECO:0000256" key="2">
    <source>
        <dbReference type="ARBA" id="ARBA00009748"/>
    </source>
</evidence>
<dbReference type="OrthoDB" id="1914452at2759"/>
<gene>
    <name evidence="14" type="primary">LOC103483694</name>
    <name evidence="12" type="synonym">103483694</name>
</gene>
<evidence type="ECO:0000256" key="1">
    <source>
        <dbReference type="ARBA" id="ARBA00004609"/>
    </source>
</evidence>
<organism evidence="13 14">
    <name type="scientific">Cucumis melo</name>
    <name type="common">Muskmelon</name>
    <dbReference type="NCBI Taxonomy" id="3656"/>
    <lineage>
        <taxon>Eukaryota</taxon>
        <taxon>Viridiplantae</taxon>
        <taxon>Streptophyta</taxon>
        <taxon>Embryophyta</taxon>
        <taxon>Tracheophyta</taxon>
        <taxon>Spermatophyta</taxon>
        <taxon>Magnoliopsida</taxon>
        <taxon>eudicotyledons</taxon>
        <taxon>Gunneridae</taxon>
        <taxon>Pentapetalae</taxon>
        <taxon>rosids</taxon>
        <taxon>fabids</taxon>
        <taxon>Cucurbitales</taxon>
        <taxon>Cucurbitaceae</taxon>
        <taxon>Benincaseae</taxon>
        <taxon>Cucumis</taxon>
    </lineage>
</organism>
<keyword evidence="7" id="KW-0325">Glycoprotein</keyword>
<dbReference type="InParanoid" id="A0A1S3AWJ9"/>
<evidence type="ECO:0000256" key="7">
    <source>
        <dbReference type="ARBA" id="ARBA00023180"/>
    </source>
</evidence>
<keyword evidence="10" id="KW-0812">Transmembrane</keyword>
<feature type="compositionally biased region" description="Polar residues" evidence="9">
    <location>
        <begin position="157"/>
        <end position="174"/>
    </location>
</feature>
<evidence type="ECO:0000259" key="11">
    <source>
        <dbReference type="SMART" id="SM00499"/>
    </source>
</evidence>
<evidence type="ECO:0000256" key="10">
    <source>
        <dbReference type="SAM" id="Phobius"/>
    </source>
</evidence>
<keyword evidence="6" id="KW-1015">Disulfide bond</keyword>
<feature type="compositionally biased region" description="Low complexity" evidence="9">
    <location>
        <begin position="134"/>
        <end position="154"/>
    </location>
</feature>
<dbReference type="eggNOG" id="ENOG502RZXE">
    <property type="taxonomic scope" value="Eukaryota"/>
</dbReference>
<dbReference type="Pfam" id="PF14368">
    <property type="entry name" value="LTP_2"/>
    <property type="match status" value="1"/>
</dbReference>
<dbReference type="Gramene" id="MELO3C006518.2.1">
    <property type="protein sequence ID" value="MELO3C006518.2.1"/>
    <property type="gene ID" value="MELO3C006518.2"/>
</dbReference>
<evidence type="ECO:0000256" key="5">
    <source>
        <dbReference type="ARBA" id="ARBA00022729"/>
    </source>
</evidence>
<dbReference type="CDD" id="cd00010">
    <property type="entry name" value="AAI_LTSS"/>
    <property type="match status" value="1"/>
</dbReference>
<dbReference type="Gene3D" id="1.10.110.10">
    <property type="entry name" value="Plant lipid-transfer and hydrophobic proteins"/>
    <property type="match status" value="1"/>
</dbReference>
<evidence type="ECO:0000256" key="4">
    <source>
        <dbReference type="ARBA" id="ARBA00022622"/>
    </source>
</evidence>
<proteinExistence type="inferred from homology"/>
<dbReference type="GO" id="GO:0098552">
    <property type="term" value="C:side of membrane"/>
    <property type="evidence" value="ECO:0007669"/>
    <property type="project" value="UniProtKB-KW"/>
</dbReference>
<evidence type="ECO:0000256" key="6">
    <source>
        <dbReference type="ARBA" id="ARBA00023157"/>
    </source>
</evidence>
<dbReference type="PANTHER" id="PTHR33044">
    <property type="entry name" value="BIFUNCTIONAL INHIBITOR/LIPID-TRANSFER PROTEIN/SEED STORAGE 2S ALBUMIN SUPERFAMILY PROTEIN-RELATED"/>
    <property type="match status" value="1"/>
</dbReference>
<feature type="transmembrane region" description="Helical" evidence="10">
    <location>
        <begin position="12"/>
        <end position="34"/>
    </location>
</feature>
<keyword evidence="8" id="KW-0449">Lipoprotein</keyword>
<dbReference type="SUPFAM" id="SSF47699">
    <property type="entry name" value="Bifunctional inhibitor/lipid-transfer protein/seed storage 2S albumin"/>
    <property type="match status" value="1"/>
</dbReference>
<dbReference type="EnsemblPlants" id="MELO3C006518.2.1">
    <property type="protein sequence ID" value="MELO3C006518.2.1"/>
    <property type="gene ID" value="MELO3C006518.2"/>
</dbReference>
<keyword evidence="10" id="KW-0472">Membrane</keyword>
<sequence>MLPQELSQMASFVLLTRTIPLLAVAFAVVILPVLGQINSPCSPSIIARFTPCMNLLTNSTANGTSPTSDCCDYLRSLTGSGMDCLCLIVTASVPFQLPINRSLAISLPRACNMPGVPVQCRASAAPIPAPGPIPLGSALSPEASPSPQGSGIPQPVTPAQSPETDTTEFLTPPSTEGGAETPTSTTDAGNGISPDLTPSSSTMPSYNFYLLALALSCVALKLN</sequence>
<keyword evidence="5" id="KW-0732">Signal</keyword>
<dbReference type="InterPro" id="IPR036312">
    <property type="entry name" value="Bifun_inhib/LTP/seed_sf"/>
</dbReference>
<feature type="region of interest" description="Disordered" evidence="9">
    <location>
        <begin position="133"/>
        <end position="198"/>
    </location>
</feature>
<dbReference type="InterPro" id="IPR043325">
    <property type="entry name" value="LTSS"/>
</dbReference>
<keyword evidence="13" id="KW-1185">Reference proteome</keyword>
<comment type="similarity">
    <text evidence="2">Belongs to the plant LTP family.</text>
</comment>
<dbReference type="AlphaFoldDB" id="A0A1S3AWJ9"/>
<dbReference type="RefSeq" id="XP_008438651.1">
    <property type="nucleotide sequence ID" value="XM_008440429.2"/>
</dbReference>
<keyword evidence="10" id="KW-1133">Transmembrane helix</keyword>
<dbReference type="SMART" id="SM00499">
    <property type="entry name" value="AAI"/>
    <property type="match status" value="1"/>
</dbReference>
<evidence type="ECO:0000313" key="13">
    <source>
        <dbReference type="Proteomes" id="UP001652600"/>
    </source>
</evidence>
<evidence type="ECO:0000256" key="3">
    <source>
        <dbReference type="ARBA" id="ARBA00022475"/>
    </source>
</evidence>
<dbReference type="Proteomes" id="UP001652600">
    <property type="component" value="Chromosome 6"/>
</dbReference>
<accession>A0A1S3AWJ9</accession>
<comment type="subcellular location">
    <subcellularLocation>
        <location evidence="1">Cell membrane</location>
        <topology evidence="1">Lipid-anchor</topology>
        <topology evidence="1">GPI-anchor</topology>
    </subcellularLocation>
</comment>
<feature type="domain" description="Bifunctional inhibitor/plant lipid transfer protein/seed storage helical" evidence="11">
    <location>
        <begin position="41"/>
        <end position="120"/>
    </location>
</feature>
<keyword evidence="4" id="KW-0336">GPI-anchor</keyword>
<evidence type="ECO:0000313" key="12">
    <source>
        <dbReference type="EnsemblPlants" id="MELO3C006518.2.1"/>
    </source>
</evidence>
<reference evidence="14" key="2">
    <citation type="submission" date="2025-04" db="UniProtKB">
        <authorList>
            <consortium name="RefSeq"/>
        </authorList>
    </citation>
    <scope>IDENTIFICATION</scope>
</reference>
<reference evidence="12" key="1">
    <citation type="submission" date="2023-03" db="UniProtKB">
        <authorList>
            <consortium name="EnsemblPlants"/>
        </authorList>
    </citation>
    <scope>IDENTIFICATION</scope>
</reference>
<evidence type="ECO:0000256" key="9">
    <source>
        <dbReference type="SAM" id="MobiDB-lite"/>
    </source>
</evidence>
<dbReference type="GO" id="GO:0005886">
    <property type="term" value="C:plasma membrane"/>
    <property type="evidence" value="ECO:0007669"/>
    <property type="project" value="UniProtKB-SubCell"/>
</dbReference>
<keyword evidence="3" id="KW-1003">Cell membrane</keyword>
<dbReference type="InterPro" id="IPR016140">
    <property type="entry name" value="Bifunc_inhib/LTP/seed_store"/>
</dbReference>
<protein>
    <submittedName>
        <fullName evidence="14">Non-specific lipid-transfer protein-like protein At2g13820</fullName>
    </submittedName>
</protein>
<evidence type="ECO:0000313" key="14">
    <source>
        <dbReference type="RefSeq" id="XP_008438651.1"/>
    </source>
</evidence>
<name>A0A1S3AWJ9_CUCME</name>
<dbReference type="GeneID" id="103483694"/>